<dbReference type="EMBL" id="LGCK01000014">
    <property type="protein sequence ID" value="KPL70187.1"/>
    <property type="molecule type" value="Genomic_DNA"/>
</dbReference>
<name>A0A0P6X5L7_9CHLR</name>
<dbReference type="OrthoDB" id="9797743at2"/>
<dbReference type="STRING" id="229920.ADM99_13405"/>
<evidence type="ECO:0000313" key="1">
    <source>
        <dbReference type="EMBL" id="KPL70187.1"/>
    </source>
</evidence>
<dbReference type="PANTHER" id="PTHR43481">
    <property type="entry name" value="FRUCTOSE-1-PHOSPHATE PHOSPHATASE"/>
    <property type="match status" value="1"/>
</dbReference>
<dbReference type="InterPro" id="IPR041492">
    <property type="entry name" value="HAD_2"/>
</dbReference>
<dbReference type="AlphaFoldDB" id="A0A0P6X5L7"/>
<dbReference type="InterPro" id="IPR051806">
    <property type="entry name" value="HAD-like_SPP"/>
</dbReference>
<dbReference type="SFLD" id="SFLDS00003">
    <property type="entry name" value="Haloacid_Dehalogenase"/>
    <property type="match status" value="1"/>
</dbReference>
<protein>
    <recommendedName>
        <fullName evidence="3">Phosphatase</fullName>
    </recommendedName>
</protein>
<dbReference type="NCBIfam" id="TIGR01509">
    <property type="entry name" value="HAD-SF-IA-v3"/>
    <property type="match status" value="1"/>
</dbReference>
<organism evidence="1 2">
    <name type="scientific">Leptolinea tardivitalis</name>
    <dbReference type="NCBI Taxonomy" id="229920"/>
    <lineage>
        <taxon>Bacteria</taxon>
        <taxon>Bacillati</taxon>
        <taxon>Chloroflexota</taxon>
        <taxon>Anaerolineae</taxon>
        <taxon>Anaerolineales</taxon>
        <taxon>Anaerolineaceae</taxon>
        <taxon>Leptolinea</taxon>
    </lineage>
</organism>
<dbReference type="SUPFAM" id="SSF56784">
    <property type="entry name" value="HAD-like"/>
    <property type="match status" value="1"/>
</dbReference>
<evidence type="ECO:0008006" key="3">
    <source>
        <dbReference type="Google" id="ProtNLM"/>
    </source>
</evidence>
<keyword evidence="2" id="KW-1185">Reference proteome</keyword>
<dbReference type="InterPro" id="IPR006439">
    <property type="entry name" value="HAD-SF_hydro_IA"/>
</dbReference>
<dbReference type="CDD" id="cd07527">
    <property type="entry name" value="HAD_ScGPP-like"/>
    <property type="match status" value="1"/>
</dbReference>
<gene>
    <name evidence="1" type="ORF">ADM99_13405</name>
</gene>
<reference evidence="1 2" key="1">
    <citation type="submission" date="2015-07" db="EMBL/GenBank/DDBJ databases">
        <title>Genome sequence of Leptolinea tardivitalis DSM 16556.</title>
        <authorList>
            <person name="Hemp J."/>
            <person name="Ward L.M."/>
            <person name="Pace L.A."/>
            <person name="Fischer W.W."/>
        </authorList>
    </citation>
    <scope>NUCLEOTIDE SEQUENCE [LARGE SCALE GENOMIC DNA]</scope>
    <source>
        <strain evidence="1 2">YMTK-2</strain>
    </source>
</reference>
<dbReference type="Pfam" id="PF13419">
    <property type="entry name" value="HAD_2"/>
    <property type="match status" value="1"/>
</dbReference>
<accession>A0A0P6X5L7</accession>
<dbReference type="InterPro" id="IPR023198">
    <property type="entry name" value="PGP-like_dom2"/>
</dbReference>
<proteinExistence type="predicted"/>
<sequence>MSHKFTCNAVLFDLDGVLIDSTPNILRHWKTWADEHGMDIREIERVAHGLRTVETMRLVAPHLDAEQEARLFAEHELKDLTGITAVEGARELITSFNGMKWAVVTSGCRKLVHLRMGQAGLPVPEYLVTADDVISGKPSPEPYLKGAQLLGVKPQNCLVVEDAPAGIEAGTKAGMRVVAVASTHTRAMLAETQADGIVDRLADIRISPTGDGQILVTCG</sequence>
<dbReference type="SFLD" id="SFLDG01129">
    <property type="entry name" value="C1.5:_HAD__Beta-PGM__Phosphata"/>
    <property type="match status" value="1"/>
</dbReference>
<comment type="caution">
    <text evidence="1">The sequence shown here is derived from an EMBL/GenBank/DDBJ whole genome shotgun (WGS) entry which is preliminary data.</text>
</comment>
<dbReference type="InterPro" id="IPR036412">
    <property type="entry name" value="HAD-like_sf"/>
</dbReference>
<dbReference type="NCBIfam" id="TIGR01549">
    <property type="entry name" value="HAD-SF-IA-v1"/>
    <property type="match status" value="1"/>
</dbReference>
<dbReference type="RefSeq" id="WP_062422036.1">
    <property type="nucleotide sequence ID" value="NZ_BBYA01000010.1"/>
</dbReference>
<evidence type="ECO:0000313" key="2">
    <source>
        <dbReference type="Proteomes" id="UP000050430"/>
    </source>
</evidence>
<dbReference type="Gene3D" id="3.40.50.1000">
    <property type="entry name" value="HAD superfamily/HAD-like"/>
    <property type="match status" value="1"/>
</dbReference>
<dbReference type="PANTHER" id="PTHR43481:SF4">
    <property type="entry name" value="GLYCEROL-1-PHOSPHATE PHOSPHOHYDROLASE 1-RELATED"/>
    <property type="match status" value="1"/>
</dbReference>
<dbReference type="Gene3D" id="1.10.150.240">
    <property type="entry name" value="Putative phosphatase, domain 2"/>
    <property type="match status" value="1"/>
</dbReference>
<dbReference type="GO" id="GO:0050308">
    <property type="term" value="F:sugar-phosphatase activity"/>
    <property type="evidence" value="ECO:0007669"/>
    <property type="project" value="TreeGrafter"/>
</dbReference>
<dbReference type="SFLD" id="SFLDG01135">
    <property type="entry name" value="C1.5.6:_HAD__Beta-PGM__Phospha"/>
    <property type="match status" value="1"/>
</dbReference>
<dbReference type="InterPro" id="IPR023214">
    <property type="entry name" value="HAD_sf"/>
</dbReference>
<dbReference type="Proteomes" id="UP000050430">
    <property type="component" value="Unassembled WGS sequence"/>
</dbReference>